<dbReference type="EMBL" id="JAVRQU010000001">
    <property type="protein sequence ID" value="KAK5707704.1"/>
    <property type="molecule type" value="Genomic_DNA"/>
</dbReference>
<proteinExistence type="predicted"/>
<evidence type="ECO:0000256" key="1">
    <source>
        <dbReference type="SAM" id="MobiDB-lite"/>
    </source>
</evidence>
<organism evidence="2 3">
    <name type="scientific">Elasticomyces elasticus</name>
    <dbReference type="NCBI Taxonomy" id="574655"/>
    <lineage>
        <taxon>Eukaryota</taxon>
        <taxon>Fungi</taxon>
        <taxon>Dikarya</taxon>
        <taxon>Ascomycota</taxon>
        <taxon>Pezizomycotina</taxon>
        <taxon>Dothideomycetes</taxon>
        <taxon>Dothideomycetidae</taxon>
        <taxon>Mycosphaerellales</taxon>
        <taxon>Teratosphaeriaceae</taxon>
        <taxon>Elasticomyces</taxon>
    </lineage>
</organism>
<evidence type="ECO:0000313" key="2">
    <source>
        <dbReference type="EMBL" id="KAK5707704.1"/>
    </source>
</evidence>
<dbReference type="Proteomes" id="UP001310594">
    <property type="component" value="Unassembled WGS sequence"/>
</dbReference>
<accession>A0AAN7ZWA9</accession>
<feature type="compositionally biased region" description="Acidic residues" evidence="1">
    <location>
        <begin position="126"/>
        <end position="139"/>
    </location>
</feature>
<sequence length="139" mass="14927">MSTTGLVMTREEAVAIGNIQADNAHAFATNRVMHTIEVHPSKPYVVGGEVDVTTEAKPWQAVAYEPLQSLVVVKLSYRASSTNRPITPVVIDAHEANVRIVTALPTMEAPSGTVATEDGRSASDEPGAEDEEESMHESR</sequence>
<protein>
    <submittedName>
        <fullName evidence="2">Uncharacterized protein</fullName>
    </submittedName>
</protein>
<evidence type="ECO:0000313" key="3">
    <source>
        <dbReference type="Proteomes" id="UP001310594"/>
    </source>
</evidence>
<comment type="caution">
    <text evidence="2">The sequence shown here is derived from an EMBL/GenBank/DDBJ whole genome shotgun (WGS) entry which is preliminary data.</text>
</comment>
<name>A0AAN7ZWA9_9PEZI</name>
<dbReference type="AlphaFoldDB" id="A0AAN7ZWA9"/>
<feature type="region of interest" description="Disordered" evidence="1">
    <location>
        <begin position="107"/>
        <end position="139"/>
    </location>
</feature>
<reference evidence="2" key="1">
    <citation type="submission" date="2023-08" db="EMBL/GenBank/DDBJ databases">
        <title>Black Yeasts Isolated from many extreme environments.</title>
        <authorList>
            <person name="Coleine C."/>
            <person name="Stajich J.E."/>
            <person name="Selbmann L."/>
        </authorList>
    </citation>
    <scope>NUCLEOTIDE SEQUENCE</scope>
    <source>
        <strain evidence="2">CCFEE 5810</strain>
    </source>
</reference>
<gene>
    <name evidence="2" type="ORF">LTR97_000242</name>
</gene>